<dbReference type="Gene3D" id="1.25.40.10">
    <property type="entry name" value="Tetratricopeptide repeat domain"/>
    <property type="match status" value="2"/>
</dbReference>
<dbReference type="InterPro" id="IPR024983">
    <property type="entry name" value="CHAT_dom"/>
</dbReference>
<gene>
    <name evidence="3" type="ORF">TJEJU_1757</name>
</gene>
<feature type="transmembrane region" description="Helical" evidence="1">
    <location>
        <begin position="855"/>
        <end position="874"/>
    </location>
</feature>
<evidence type="ECO:0000313" key="3">
    <source>
        <dbReference type="EMBL" id="SNR15471.1"/>
    </source>
</evidence>
<feature type="domain" description="CHAT" evidence="2">
    <location>
        <begin position="580"/>
        <end position="845"/>
    </location>
</feature>
<sequence>MMINEIKLKSNRNTMQIQKSILMILFFYFLFLNKISFGQEISKEFDSIISLSSTIEEKLSLFDTLFKTYEKNNNFKQLGDESHELAKKIYKKDLNKSVFFNELAIASKLKVKPLDSCSLKKSYYNAGFYNKKNKAFKKAIEGYKKVLQFDNCDDFNANAKRNLAQSYLRLAVRYFEAKDYFLASLNYEEALNNFNSNNKVDIINTHLDVAKAYKNIRNKEAGKKAINHLHTADSLYNLLAEKQDQAEFTIYNNLAGLYSLYGTDSDKTFLYYDKADKVLKRLNDPNQSQLFYLNLGFTYEKIDLKKSKMYFEKSLEFKEANQNFLIRTYIGLGINASLSKDYKTAQSYFLKSLSHCLNIKQIKETDAISDQQLIQVQDKEVLLELFRSQIENWDRWAAEKPSKEITKLILDKAITSDRLVNLMLKEDLSFSTKLLLRDLASEIYILALEACYQSKDVERAFYYAEKNKALLLIEDVRKQNELKKDTTSVSVKNYFKNPIQTKIRPLDDVQLNEDEIILHYVMAERLTGEIPDTYLIFLSKEQKKVLKIKAVEKLISNVQLLREKLEKPFTTTEDITSYKEVSNSIYNTLIPNEIQNELGNKKITVLGDHIINFIPFEALVINSDTIKYFIENNEISYDYSLTFLKENENIVRDATKQFLGIAPENFTEDLASLKNSGKEIELGEKFYSGDLLKKDKASKDSFIKNAKDYKIIHLATHADASDDKNPWIAFNDQKVNLQELNSISNNADLVVLSACNTSLGKISRGEGVMSLARSFFSTGAKAVIPSLWSTNDKATTEIIANFYENLSKGKTKSIALREAKLNYLQSNSDSEASPYYWAPLIVIGNSNGIEPQSNYLLVYIFIGLVILLLGFFLLKKKS</sequence>
<evidence type="ECO:0000256" key="1">
    <source>
        <dbReference type="SAM" id="Phobius"/>
    </source>
</evidence>
<evidence type="ECO:0000313" key="4">
    <source>
        <dbReference type="Proteomes" id="UP000215214"/>
    </source>
</evidence>
<keyword evidence="1" id="KW-0472">Membrane</keyword>
<dbReference type="PANTHER" id="PTHR10098">
    <property type="entry name" value="RAPSYN-RELATED"/>
    <property type="match status" value="1"/>
</dbReference>
<keyword evidence="1" id="KW-0812">Transmembrane</keyword>
<keyword evidence="1" id="KW-1133">Transmembrane helix</keyword>
<evidence type="ECO:0000259" key="2">
    <source>
        <dbReference type="Pfam" id="PF12770"/>
    </source>
</evidence>
<dbReference type="Pfam" id="PF12770">
    <property type="entry name" value="CHAT"/>
    <property type="match status" value="1"/>
</dbReference>
<dbReference type="Proteomes" id="UP000215214">
    <property type="component" value="Chromosome TJEJU"/>
</dbReference>
<proteinExistence type="predicted"/>
<dbReference type="AlphaFoldDB" id="A0A238U8F7"/>
<dbReference type="EMBL" id="LT899436">
    <property type="protein sequence ID" value="SNR15471.1"/>
    <property type="molecule type" value="Genomic_DNA"/>
</dbReference>
<accession>A0A238U8F7</accession>
<keyword evidence="4" id="KW-1185">Reference proteome</keyword>
<name>A0A238U8F7_9FLAO</name>
<dbReference type="KEGG" id="tje:TJEJU_1757"/>
<dbReference type="InterPro" id="IPR011990">
    <property type="entry name" value="TPR-like_helical_dom_sf"/>
</dbReference>
<reference evidence="3 4" key="1">
    <citation type="submission" date="2017-07" db="EMBL/GenBank/DDBJ databases">
        <authorList>
            <person name="Sun Z.S."/>
            <person name="Albrecht U."/>
            <person name="Echele G."/>
            <person name="Lee C.C."/>
        </authorList>
    </citation>
    <scope>NUCLEOTIDE SEQUENCE [LARGE SCALE GENOMIC DNA]</scope>
    <source>
        <strain evidence="4">type strain: KCTC 22618</strain>
    </source>
</reference>
<protein>
    <recommendedName>
        <fullName evidence="2">CHAT domain-containing protein</fullName>
    </recommendedName>
</protein>
<organism evidence="3 4">
    <name type="scientific">Tenacibaculum jejuense</name>
    <dbReference type="NCBI Taxonomy" id="584609"/>
    <lineage>
        <taxon>Bacteria</taxon>
        <taxon>Pseudomonadati</taxon>
        <taxon>Bacteroidota</taxon>
        <taxon>Flavobacteriia</taxon>
        <taxon>Flavobacteriales</taxon>
        <taxon>Flavobacteriaceae</taxon>
        <taxon>Tenacibaculum</taxon>
    </lineage>
</organism>
<dbReference type="SUPFAM" id="SSF48452">
    <property type="entry name" value="TPR-like"/>
    <property type="match status" value="2"/>
</dbReference>